<dbReference type="AlphaFoldDB" id="A0A8K0N110"/>
<reference evidence="2" key="1">
    <citation type="journal article" date="2017" name="Gigascience">
        <title>The genome draft of coconut (Cocos nucifera).</title>
        <authorList>
            <person name="Xiao Y."/>
            <person name="Xu P."/>
            <person name="Fan H."/>
            <person name="Baudouin L."/>
            <person name="Xia W."/>
            <person name="Bocs S."/>
            <person name="Xu J."/>
            <person name="Li Q."/>
            <person name="Guo A."/>
            <person name="Zhou L."/>
            <person name="Li J."/>
            <person name="Wu Y."/>
            <person name="Ma Z."/>
            <person name="Armero A."/>
            <person name="Issali A.E."/>
            <person name="Liu N."/>
            <person name="Peng M."/>
            <person name="Yang Y."/>
        </authorList>
    </citation>
    <scope>NUCLEOTIDE SEQUENCE</scope>
    <source>
        <tissue evidence="2">Spear leaf of Hainan Tall coconut</tissue>
    </source>
</reference>
<evidence type="ECO:0000313" key="2">
    <source>
        <dbReference type="EMBL" id="KAG1338809.1"/>
    </source>
</evidence>
<name>A0A8K0N110_COCNU</name>
<comment type="caution">
    <text evidence="2">The sequence shown here is derived from an EMBL/GenBank/DDBJ whole genome shotgun (WGS) entry which is preliminary data.</text>
</comment>
<keyword evidence="1" id="KW-0812">Transmembrane</keyword>
<reference evidence="2" key="2">
    <citation type="submission" date="2019-07" db="EMBL/GenBank/DDBJ databases">
        <authorList>
            <person name="Yang Y."/>
            <person name="Bocs S."/>
            <person name="Baudouin L."/>
        </authorList>
    </citation>
    <scope>NUCLEOTIDE SEQUENCE</scope>
    <source>
        <tissue evidence="2">Spear leaf of Hainan Tall coconut</tissue>
    </source>
</reference>
<dbReference type="PANTHER" id="PTHR31170:SF25">
    <property type="entry name" value="BNAA09G04570D PROTEIN"/>
    <property type="match status" value="1"/>
</dbReference>
<protein>
    <submittedName>
        <fullName evidence="2">Putative UPF0481 protein</fullName>
    </submittedName>
</protein>
<proteinExistence type="predicted"/>
<gene>
    <name evidence="2" type="ORF">COCNU_04G011150</name>
</gene>
<keyword evidence="1" id="KW-1133">Transmembrane helix</keyword>
<dbReference type="Proteomes" id="UP000797356">
    <property type="component" value="Chromosome 4"/>
</dbReference>
<evidence type="ECO:0000256" key="1">
    <source>
        <dbReference type="SAM" id="Phobius"/>
    </source>
</evidence>
<feature type="transmembrane region" description="Helical" evidence="1">
    <location>
        <begin position="120"/>
        <end position="144"/>
    </location>
</feature>
<dbReference type="Pfam" id="PF03140">
    <property type="entry name" value="DUF247"/>
    <property type="match status" value="1"/>
</dbReference>
<organism evidence="2 3">
    <name type="scientific">Cocos nucifera</name>
    <name type="common">Coconut palm</name>
    <dbReference type="NCBI Taxonomy" id="13894"/>
    <lineage>
        <taxon>Eukaryota</taxon>
        <taxon>Viridiplantae</taxon>
        <taxon>Streptophyta</taxon>
        <taxon>Embryophyta</taxon>
        <taxon>Tracheophyta</taxon>
        <taxon>Spermatophyta</taxon>
        <taxon>Magnoliopsida</taxon>
        <taxon>Liliopsida</taxon>
        <taxon>Arecaceae</taxon>
        <taxon>Arecoideae</taxon>
        <taxon>Cocoseae</taxon>
        <taxon>Attaleinae</taxon>
        <taxon>Cocos</taxon>
    </lineage>
</organism>
<accession>A0A8K0N110</accession>
<dbReference type="PANTHER" id="PTHR31170">
    <property type="entry name" value="BNAC04G53230D PROTEIN"/>
    <property type="match status" value="1"/>
</dbReference>
<sequence length="152" mass="17377">MEIPFLSIEDTTKSRFMNLVAFEQCNRRGAEDLTSYATFMDCIIDTGKDVDALEQSGIIENKLATDEDAALFFNQLRECGYLNYDKHYLAGLFAEVNKYCESDWHKWRAKLMDDYFSNPWAILSLAAALVLLALTVAQTIFAAYQQFQPSKN</sequence>
<dbReference type="EMBL" id="CM017875">
    <property type="protein sequence ID" value="KAG1338809.1"/>
    <property type="molecule type" value="Genomic_DNA"/>
</dbReference>
<keyword evidence="3" id="KW-1185">Reference proteome</keyword>
<dbReference type="InterPro" id="IPR004158">
    <property type="entry name" value="DUF247_pln"/>
</dbReference>
<evidence type="ECO:0000313" key="3">
    <source>
        <dbReference type="Proteomes" id="UP000797356"/>
    </source>
</evidence>
<dbReference type="OrthoDB" id="771233at2759"/>
<keyword evidence="1" id="KW-0472">Membrane</keyword>